<feature type="signal peptide" evidence="1">
    <location>
        <begin position="1"/>
        <end position="22"/>
    </location>
</feature>
<dbReference type="Proteomes" id="UP001194468">
    <property type="component" value="Unassembled WGS sequence"/>
</dbReference>
<sequence>MWVQFFVGLCLFRRLLVQPSLARFERHAALLHRGLKRGMSHVVLRGSLKLRPSIPASTIAPPMEGQQFAYVLDVLVDEASLNG</sequence>
<keyword evidence="1" id="KW-0732">Signal</keyword>
<feature type="chain" id="PRO_5042053223" description="Secreted protein" evidence="1">
    <location>
        <begin position="23"/>
        <end position="83"/>
    </location>
</feature>
<protein>
    <recommendedName>
        <fullName evidence="4">Secreted protein</fullName>
    </recommendedName>
</protein>
<comment type="caution">
    <text evidence="2">The sequence shown here is derived from an EMBL/GenBank/DDBJ whole genome shotgun (WGS) entry which is preliminary data.</text>
</comment>
<evidence type="ECO:0000313" key="2">
    <source>
        <dbReference type="EMBL" id="KAF8414831.1"/>
    </source>
</evidence>
<organism evidence="2 3">
    <name type="scientific">Boletus edulis BED1</name>
    <dbReference type="NCBI Taxonomy" id="1328754"/>
    <lineage>
        <taxon>Eukaryota</taxon>
        <taxon>Fungi</taxon>
        <taxon>Dikarya</taxon>
        <taxon>Basidiomycota</taxon>
        <taxon>Agaricomycotina</taxon>
        <taxon>Agaricomycetes</taxon>
        <taxon>Agaricomycetidae</taxon>
        <taxon>Boletales</taxon>
        <taxon>Boletineae</taxon>
        <taxon>Boletaceae</taxon>
        <taxon>Boletoideae</taxon>
        <taxon>Boletus</taxon>
    </lineage>
</organism>
<reference evidence="2" key="1">
    <citation type="submission" date="2019-10" db="EMBL/GenBank/DDBJ databases">
        <authorList>
            <consortium name="DOE Joint Genome Institute"/>
            <person name="Kuo A."/>
            <person name="Miyauchi S."/>
            <person name="Kiss E."/>
            <person name="Drula E."/>
            <person name="Kohler A."/>
            <person name="Sanchez-Garcia M."/>
            <person name="Andreopoulos B."/>
            <person name="Barry K.W."/>
            <person name="Bonito G."/>
            <person name="Buee M."/>
            <person name="Carver A."/>
            <person name="Chen C."/>
            <person name="Cichocki N."/>
            <person name="Clum A."/>
            <person name="Culley D."/>
            <person name="Crous P.W."/>
            <person name="Fauchery L."/>
            <person name="Girlanda M."/>
            <person name="Hayes R."/>
            <person name="Keri Z."/>
            <person name="LaButti K."/>
            <person name="Lipzen A."/>
            <person name="Lombard V."/>
            <person name="Magnuson J."/>
            <person name="Maillard F."/>
            <person name="Morin E."/>
            <person name="Murat C."/>
            <person name="Nolan M."/>
            <person name="Ohm R."/>
            <person name="Pangilinan J."/>
            <person name="Pereira M."/>
            <person name="Perotto S."/>
            <person name="Peter M."/>
            <person name="Riley R."/>
            <person name="Sitrit Y."/>
            <person name="Stielow B."/>
            <person name="Szollosi G."/>
            <person name="Zifcakova L."/>
            <person name="Stursova M."/>
            <person name="Spatafora J.W."/>
            <person name="Tedersoo L."/>
            <person name="Vaario L.-M."/>
            <person name="Yamada A."/>
            <person name="Yan M."/>
            <person name="Wang P."/>
            <person name="Xu J."/>
            <person name="Bruns T."/>
            <person name="Baldrian P."/>
            <person name="Vilgalys R."/>
            <person name="Henrissat B."/>
            <person name="Grigoriev I.V."/>
            <person name="Hibbett D."/>
            <person name="Nagy L.G."/>
            <person name="Martin F.M."/>
        </authorList>
    </citation>
    <scope>NUCLEOTIDE SEQUENCE</scope>
    <source>
        <strain evidence="2">BED1</strain>
    </source>
</reference>
<accession>A0AAD4G4P7</accession>
<proteinExistence type="predicted"/>
<evidence type="ECO:0000256" key="1">
    <source>
        <dbReference type="SAM" id="SignalP"/>
    </source>
</evidence>
<name>A0AAD4G4P7_BOLED</name>
<reference evidence="2" key="2">
    <citation type="journal article" date="2020" name="Nat. Commun.">
        <title>Large-scale genome sequencing of mycorrhizal fungi provides insights into the early evolution of symbiotic traits.</title>
        <authorList>
            <person name="Miyauchi S."/>
            <person name="Kiss E."/>
            <person name="Kuo A."/>
            <person name="Drula E."/>
            <person name="Kohler A."/>
            <person name="Sanchez-Garcia M."/>
            <person name="Morin E."/>
            <person name="Andreopoulos B."/>
            <person name="Barry K.W."/>
            <person name="Bonito G."/>
            <person name="Buee M."/>
            <person name="Carver A."/>
            <person name="Chen C."/>
            <person name="Cichocki N."/>
            <person name="Clum A."/>
            <person name="Culley D."/>
            <person name="Crous P.W."/>
            <person name="Fauchery L."/>
            <person name="Girlanda M."/>
            <person name="Hayes R.D."/>
            <person name="Keri Z."/>
            <person name="LaButti K."/>
            <person name="Lipzen A."/>
            <person name="Lombard V."/>
            <person name="Magnuson J."/>
            <person name="Maillard F."/>
            <person name="Murat C."/>
            <person name="Nolan M."/>
            <person name="Ohm R.A."/>
            <person name="Pangilinan J."/>
            <person name="Pereira M.F."/>
            <person name="Perotto S."/>
            <person name="Peter M."/>
            <person name="Pfister S."/>
            <person name="Riley R."/>
            <person name="Sitrit Y."/>
            <person name="Stielow J.B."/>
            <person name="Szollosi G."/>
            <person name="Zifcakova L."/>
            <person name="Stursova M."/>
            <person name="Spatafora J.W."/>
            <person name="Tedersoo L."/>
            <person name="Vaario L.M."/>
            <person name="Yamada A."/>
            <person name="Yan M."/>
            <person name="Wang P."/>
            <person name="Xu J."/>
            <person name="Bruns T."/>
            <person name="Baldrian P."/>
            <person name="Vilgalys R."/>
            <person name="Dunand C."/>
            <person name="Henrissat B."/>
            <person name="Grigoriev I.V."/>
            <person name="Hibbett D."/>
            <person name="Nagy L.G."/>
            <person name="Martin F.M."/>
        </authorList>
    </citation>
    <scope>NUCLEOTIDE SEQUENCE</scope>
    <source>
        <strain evidence="2">BED1</strain>
    </source>
</reference>
<evidence type="ECO:0000313" key="3">
    <source>
        <dbReference type="Proteomes" id="UP001194468"/>
    </source>
</evidence>
<dbReference type="EMBL" id="WHUW01000418">
    <property type="protein sequence ID" value="KAF8414831.1"/>
    <property type="molecule type" value="Genomic_DNA"/>
</dbReference>
<keyword evidence="3" id="KW-1185">Reference proteome</keyword>
<gene>
    <name evidence="2" type="ORF">L210DRAFT_2853321</name>
</gene>
<evidence type="ECO:0008006" key="4">
    <source>
        <dbReference type="Google" id="ProtNLM"/>
    </source>
</evidence>
<dbReference type="AlphaFoldDB" id="A0AAD4G4P7"/>